<keyword evidence="3" id="KW-1185">Reference proteome</keyword>
<dbReference type="SMR" id="A0A0H3CCI3"/>
<keyword evidence="2" id="KW-0378">Hydrolase</keyword>
<dbReference type="Gene3D" id="3.40.50.1820">
    <property type="entry name" value="alpha/beta hydrolase"/>
    <property type="match status" value="1"/>
</dbReference>
<evidence type="ECO:0000313" key="3">
    <source>
        <dbReference type="Proteomes" id="UP000001364"/>
    </source>
</evidence>
<feature type="domain" description="AB hydrolase-1" evidence="1">
    <location>
        <begin position="14"/>
        <end position="230"/>
    </location>
</feature>
<dbReference type="AlphaFoldDB" id="A0A0H3CCI3"/>
<dbReference type="RefSeq" id="WP_010920935.1">
    <property type="nucleotide sequence ID" value="NC_011916.1"/>
</dbReference>
<protein>
    <submittedName>
        <fullName evidence="2">Alpha/beta hydrolase family protein</fullName>
    </submittedName>
</protein>
<dbReference type="PRINTS" id="PR00111">
    <property type="entry name" value="ABHYDROLASE"/>
</dbReference>
<reference evidence="2 3" key="1">
    <citation type="journal article" date="2010" name="J. Bacteriol.">
        <title>The genetic basis of laboratory adaptation in Caulobacter crescentus.</title>
        <authorList>
            <person name="Marks M.E."/>
            <person name="Castro-Rojas C.M."/>
            <person name="Teiling C."/>
            <person name="Du L."/>
            <person name="Kapatral V."/>
            <person name="Walunas T.L."/>
            <person name="Crosson S."/>
        </authorList>
    </citation>
    <scope>NUCLEOTIDE SEQUENCE [LARGE SCALE GENOMIC DNA]</scope>
    <source>
        <strain evidence="3">NA1000 / CB15N</strain>
    </source>
</reference>
<evidence type="ECO:0000313" key="2">
    <source>
        <dbReference type="EMBL" id="ACL96662.1"/>
    </source>
</evidence>
<accession>A0A0H3CCI3</accession>
<dbReference type="KEGG" id="ccs:CCNA_03197"/>
<dbReference type="PANTHER" id="PTHR43689">
    <property type="entry name" value="HYDROLASE"/>
    <property type="match status" value="1"/>
</dbReference>
<dbReference type="Pfam" id="PF12697">
    <property type="entry name" value="Abhydrolase_6"/>
    <property type="match status" value="1"/>
</dbReference>
<dbReference type="RefSeq" id="YP_002518570.1">
    <property type="nucleotide sequence ID" value="NC_011916.1"/>
</dbReference>
<dbReference type="PANTHER" id="PTHR43689:SF8">
    <property type="entry name" value="ALPHA_BETA-HYDROLASES SUPERFAMILY PROTEIN"/>
    <property type="match status" value="1"/>
</dbReference>
<dbReference type="InterPro" id="IPR029058">
    <property type="entry name" value="AB_hydrolase_fold"/>
</dbReference>
<dbReference type="EMBL" id="CP001340">
    <property type="protein sequence ID" value="ACL96662.1"/>
    <property type="molecule type" value="Genomic_DNA"/>
</dbReference>
<proteinExistence type="predicted"/>
<dbReference type="SUPFAM" id="SSF53474">
    <property type="entry name" value="alpha/beta-Hydrolases"/>
    <property type="match status" value="1"/>
</dbReference>
<evidence type="ECO:0000259" key="1">
    <source>
        <dbReference type="Pfam" id="PF12697"/>
    </source>
</evidence>
<dbReference type="GO" id="GO:0016787">
    <property type="term" value="F:hydrolase activity"/>
    <property type="evidence" value="ECO:0007669"/>
    <property type="project" value="UniProtKB-KW"/>
</dbReference>
<name>A0A0H3CCI3_CAUVN</name>
<gene>
    <name evidence="2" type="ordered locus">CCNA_03197</name>
</gene>
<dbReference type="PhylomeDB" id="A0A0H3CCI3"/>
<dbReference type="InterPro" id="IPR000073">
    <property type="entry name" value="AB_hydrolase_1"/>
</dbReference>
<dbReference type="OrthoDB" id="5491135at2"/>
<dbReference type="HOGENOM" id="CLU_020336_29_1_5"/>
<dbReference type="Proteomes" id="UP000001364">
    <property type="component" value="Chromosome"/>
</dbReference>
<dbReference type="GeneID" id="7330791"/>
<organism evidence="2 3">
    <name type="scientific">Caulobacter vibrioides (strain NA1000 / CB15N)</name>
    <name type="common">Caulobacter crescentus</name>
    <dbReference type="NCBI Taxonomy" id="565050"/>
    <lineage>
        <taxon>Bacteria</taxon>
        <taxon>Pseudomonadati</taxon>
        <taxon>Pseudomonadota</taxon>
        <taxon>Alphaproteobacteria</taxon>
        <taxon>Caulobacterales</taxon>
        <taxon>Caulobacteraceae</taxon>
        <taxon>Caulobacter</taxon>
    </lineage>
</organism>
<sequence length="244" mass="26736">MMVRTPMTTPPPQLILLPGLLNDAELWRDQIRGLADVARCWVPDLSPYATIRQMAEHVLVHAEPTFALAGFSMGGYVAQDIARIAPERIERLALLDTSIHVDTPERAAQRRALNKAAAKGGTFLGIGQAIMKSYIDASRLDDVDLTCRIVDMTQRLGREVFLRQNSLQREDGEAALRALRVPLVVIVGENDQITPAEGHRKMAAAIGCSHLVVIPDTGHMTPMEAPGPVNGALRHWLARPAGHR</sequence>
<dbReference type="PATRIC" id="fig|565050.3.peg.3123"/>